<keyword evidence="5" id="KW-1185">Reference proteome</keyword>
<organism evidence="4 5">
    <name type="scientific">Parasitella parasitica</name>
    <dbReference type="NCBI Taxonomy" id="35722"/>
    <lineage>
        <taxon>Eukaryota</taxon>
        <taxon>Fungi</taxon>
        <taxon>Fungi incertae sedis</taxon>
        <taxon>Mucoromycota</taxon>
        <taxon>Mucoromycotina</taxon>
        <taxon>Mucoromycetes</taxon>
        <taxon>Mucorales</taxon>
        <taxon>Mucorineae</taxon>
        <taxon>Mucoraceae</taxon>
        <taxon>Parasitella</taxon>
    </lineage>
</organism>
<dbReference type="Proteomes" id="UP000054107">
    <property type="component" value="Unassembled WGS sequence"/>
</dbReference>
<dbReference type="EMBL" id="LN733886">
    <property type="protein sequence ID" value="CEP18737.1"/>
    <property type="molecule type" value="Genomic_DNA"/>
</dbReference>
<accession>A0A0B7NMW2</accession>
<dbReference type="STRING" id="35722.A0A0B7NMW2"/>
<evidence type="ECO:0000256" key="1">
    <source>
        <dbReference type="ARBA" id="ARBA00022679"/>
    </source>
</evidence>
<dbReference type="Gene3D" id="3.40.50.11350">
    <property type="match status" value="1"/>
</dbReference>
<dbReference type="Pfam" id="PF10250">
    <property type="entry name" value="O-FucT"/>
    <property type="match status" value="1"/>
</dbReference>
<keyword evidence="2" id="KW-0294">Fucose metabolism</keyword>
<dbReference type="GO" id="GO:0006004">
    <property type="term" value="P:fucose metabolic process"/>
    <property type="evidence" value="ECO:0007669"/>
    <property type="project" value="UniProtKB-KW"/>
</dbReference>
<evidence type="ECO:0000256" key="2">
    <source>
        <dbReference type="ARBA" id="ARBA00023253"/>
    </source>
</evidence>
<evidence type="ECO:0000313" key="5">
    <source>
        <dbReference type="Proteomes" id="UP000054107"/>
    </source>
</evidence>
<dbReference type="GO" id="GO:0016740">
    <property type="term" value="F:transferase activity"/>
    <property type="evidence" value="ECO:0007669"/>
    <property type="project" value="UniProtKB-KW"/>
</dbReference>
<dbReference type="InterPro" id="IPR019378">
    <property type="entry name" value="GDP-Fuc_O-FucTrfase"/>
</dbReference>
<dbReference type="CDD" id="cd11296">
    <property type="entry name" value="O-FucT_like"/>
    <property type="match status" value="1"/>
</dbReference>
<gene>
    <name evidence="4" type="primary">PARPA_13044.1 scaffold 45703</name>
</gene>
<dbReference type="OrthoDB" id="1882547at2759"/>
<proteinExistence type="predicted"/>
<name>A0A0B7NMW2_9FUNG</name>
<protein>
    <submittedName>
        <fullName evidence="4">Uncharacterized protein</fullName>
    </submittedName>
</protein>
<dbReference type="AlphaFoldDB" id="A0A0B7NMW2"/>
<keyword evidence="1" id="KW-0808">Transferase</keyword>
<sequence>MPELNIGQATFWAGSDFLAKQLDLCPTYIKQNQKESIRRLRCQLYKNYNPLPVESIFDLSSAHALDIHTEQRSDMSRDYMSRHASALQLNDSVYTVQDQSRYSYQLCDYNPSLSYEIDDKYVERIELNELRSRPETYLQFGSLFGTSRLQLHEPELIWLREHLHRTTGINHPKIRLASQTVIQTLGENYTSIHLRQGDGVFQAIANETIAQVESVLLGSLSSNDKNKVLKDRIEHNTSVQDRLKECRSAQQQSPLLLQDSELEMIYLATDASDPQHDFPRLFDRYPCIFTLDDFYNAKILLLNKKRKNKFERLLSPMIDAEIASHAKRFIGTPKSTYSAYVRYRNQHYRALDFFTY</sequence>
<evidence type="ECO:0000313" key="4">
    <source>
        <dbReference type="EMBL" id="CEP18737.1"/>
    </source>
</evidence>
<keyword evidence="3" id="KW-0119">Carbohydrate metabolism</keyword>
<reference evidence="4 5" key="1">
    <citation type="submission" date="2014-09" db="EMBL/GenBank/DDBJ databases">
        <authorList>
            <person name="Ellenberger Sabrina"/>
        </authorList>
    </citation>
    <scope>NUCLEOTIDE SEQUENCE [LARGE SCALE GENOMIC DNA]</scope>
    <source>
        <strain evidence="4 5">CBS 412.66</strain>
    </source>
</reference>
<evidence type="ECO:0000256" key="3">
    <source>
        <dbReference type="ARBA" id="ARBA00023277"/>
    </source>
</evidence>